<evidence type="ECO:0000313" key="2">
    <source>
        <dbReference type="Ensembl" id="ENSSMAP00000025716.2"/>
    </source>
</evidence>
<sequence length="268" mass="30598">MFFRNDVLESGSVFNSVSLGTNKRIGVKYIYIYIVLLTFRCRQRHPSSFLISPEFRTDPVWSHIQRISPLAQMEFAIQHTWDSNPVNHEPIRVVFSPGQGGLKMEVSGPFFNDPAAPAGPPGQAFPGLWDYEVVESFFLDSATENYLEVELCPHGQHLILLLSGVGQAFQQQLPMVFDATITGDRWMGEALLPWSYFPPNVNKMNSYAIHGSGEKRTYEALYPIPRAEIVEGQKPNFHRLEYFQNFRLQSIMGEGWIQPESDLWRGKP</sequence>
<dbReference type="Proteomes" id="UP000694558">
    <property type="component" value="Chromosome 8"/>
</dbReference>
<organism evidence="2 3">
    <name type="scientific">Scophthalmus maximus</name>
    <name type="common">Turbot</name>
    <name type="synonym">Psetta maxima</name>
    <dbReference type="NCBI Taxonomy" id="52904"/>
    <lineage>
        <taxon>Eukaryota</taxon>
        <taxon>Metazoa</taxon>
        <taxon>Chordata</taxon>
        <taxon>Craniata</taxon>
        <taxon>Vertebrata</taxon>
        <taxon>Euteleostomi</taxon>
        <taxon>Actinopterygii</taxon>
        <taxon>Neopterygii</taxon>
        <taxon>Teleostei</taxon>
        <taxon>Neoteleostei</taxon>
        <taxon>Acanthomorphata</taxon>
        <taxon>Carangaria</taxon>
        <taxon>Pleuronectiformes</taxon>
        <taxon>Pleuronectoidei</taxon>
        <taxon>Scophthalmidae</taxon>
        <taxon>Scophthalmus</taxon>
    </lineage>
</organism>
<evidence type="ECO:0000256" key="1">
    <source>
        <dbReference type="ARBA" id="ARBA00038085"/>
    </source>
</evidence>
<dbReference type="PANTHER" id="PTHR31475:SF5">
    <property type="entry name" value="UPF0462 PROTEIN C4ORF33 HOMOLOG"/>
    <property type="match status" value="1"/>
</dbReference>
<dbReference type="AlphaFoldDB" id="A0A8D3AYS3"/>
<comment type="similarity">
    <text evidence="1">Belongs to the UPF0462 family.</text>
</comment>
<dbReference type="PANTHER" id="PTHR31475">
    <property type="entry name" value="UPF0462 PROTEIN"/>
    <property type="match status" value="1"/>
</dbReference>
<accession>A0A8D3AYS3</accession>
<reference evidence="2" key="1">
    <citation type="submission" date="2023-05" db="EMBL/GenBank/DDBJ databases">
        <title>High-quality long-read genome of Scophthalmus maximus.</title>
        <authorList>
            <person name="Lien S."/>
            <person name="Martinez P."/>
        </authorList>
    </citation>
    <scope>NUCLEOTIDE SEQUENCE [LARGE SCALE GENOMIC DNA]</scope>
</reference>
<dbReference type="Ensembl" id="ENSSMAT00000026030.2">
    <property type="protein sequence ID" value="ENSSMAP00000025716.2"/>
    <property type="gene ID" value="ENSSMAG00000015743.2"/>
</dbReference>
<reference evidence="2" key="2">
    <citation type="submission" date="2025-08" db="UniProtKB">
        <authorList>
            <consortium name="Ensembl"/>
        </authorList>
    </citation>
    <scope>IDENTIFICATION</scope>
</reference>
<evidence type="ECO:0000313" key="3">
    <source>
        <dbReference type="Proteomes" id="UP000694558"/>
    </source>
</evidence>
<protein>
    <submittedName>
        <fullName evidence="2">Chromosome 4 open reading frame 33</fullName>
    </submittedName>
</protein>
<dbReference type="Gene3D" id="2.60.40.1190">
    <property type="match status" value="1"/>
</dbReference>
<proteinExistence type="inferred from homology"/>
<dbReference type="GeneTree" id="ENSGT00390000006284"/>
<name>A0A8D3AYS3_SCOMX</name>
<gene>
    <name evidence="2" type="primary">C4orf33</name>
</gene>